<comment type="caution">
    <text evidence="1">The sequence shown here is derived from an EMBL/GenBank/DDBJ whole genome shotgun (WGS) entry which is preliminary data.</text>
</comment>
<organism evidence="1 2">
    <name type="scientific">Araneus ventricosus</name>
    <name type="common">Orbweaver spider</name>
    <name type="synonym">Epeira ventricosa</name>
    <dbReference type="NCBI Taxonomy" id="182803"/>
    <lineage>
        <taxon>Eukaryota</taxon>
        <taxon>Metazoa</taxon>
        <taxon>Ecdysozoa</taxon>
        <taxon>Arthropoda</taxon>
        <taxon>Chelicerata</taxon>
        <taxon>Arachnida</taxon>
        <taxon>Araneae</taxon>
        <taxon>Araneomorphae</taxon>
        <taxon>Entelegynae</taxon>
        <taxon>Araneoidea</taxon>
        <taxon>Araneidae</taxon>
        <taxon>Araneus</taxon>
    </lineage>
</organism>
<dbReference type="EMBL" id="BGPR01000443">
    <property type="protein sequence ID" value="GBM20505.1"/>
    <property type="molecule type" value="Genomic_DNA"/>
</dbReference>
<gene>
    <name evidence="1" type="ORF">AVEN_61048_1</name>
</gene>
<dbReference type="GO" id="GO:0003676">
    <property type="term" value="F:nucleic acid binding"/>
    <property type="evidence" value="ECO:0007669"/>
    <property type="project" value="InterPro"/>
</dbReference>
<dbReference type="PANTHER" id="PTHR46060">
    <property type="entry name" value="MARINER MOS1 TRANSPOSASE-LIKE PROTEIN"/>
    <property type="match status" value="1"/>
</dbReference>
<proteinExistence type="predicted"/>
<dbReference type="Proteomes" id="UP000499080">
    <property type="component" value="Unassembled WGS sequence"/>
</dbReference>
<name>A0A4Y2DY25_ARAVE</name>
<accession>A0A4Y2DY25</accession>
<dbReference type="InterPro" id="IPR052709">
    <property type="entry name" value="Transposase-MT_Hybrid"/>
</dbReference>
<protein>
    <submittedName>
        <fullName evidence="1">Uncharacterized protein</fullName>
    </submittedName>
</protein>
<dbReference type="InterPro" id="IPR036397">
    <property type="entry name" value="RNaseH_sf"/>
</dbReference>
<sequence length="272" mass="31950">MASKPDPPTQASMAKALNVSQQVVSYQLKHTLKKKCHKKPKCHHLNERWMQIRRQRSWPLYNLLHKDRWLKFITTDEAWIYLSDTNAKSKVQHLSRDQNRRDLTPSTTVPHLKGVMVWMGISANGVIKPRFVQPGAKINSEYYIQKILKPFLKDDYCRLYPNGDIVFHQDSAPSHASRVTQKFLTDQQVQFLRTQQWMTKSPDSAPCVYFLWGHLKNKLNKRRVSTLRGLQKAIRKEVKKIPQEMILWGLKSYSKGCRQIYYAEGRHIEKHG</sequence>
<evidence type="ECO:0000313" key="1">
    <source>
        <dbReference type="EMBL" id="GBM20505.1"/>
    </source>
</evidence>
<reference evidence="1 2" key="1">
    <citation type="journal article" date="2019" name="Sci. Rep.">
        <title>Orb-weaving spider Araneus ventricosus genome elucidates the spidroin gene catalogue.</title>
        <authorList>
            <person name="Kono N."/>
            <person name="Nakamura H."/>
            <person name="Ohtoshi R."/>
            <person name="Moran D.A.P."/>
            <person name="Shinohara A."/>
            <person name="Yoshida Y."/>
            <person name="Fujiwara M."/>
            <person name="Mori M."/>
            <person name="Tomita M."/>
            <person name="Arakawa K."/>
        </authorList>
    </citation>
    <scope>NUCLEOTIDE SEQUENCE [LARGE SCALE GENOMIC DNA]</scope>
</reference>
<dbReference type="Gene3D" id="3.30.420.10">
    <property type="entry name" value="Ribonuclease H-like superfamily/Ribonuclease H"/>
    <property type="match status" value="1"/>
</dbReference>
<keyword evidence="2" id="KW-1185">Reference proteome</keyword>
<evidence type="ECO:0000313" key="2">
    <source>
        <dbReference type="Proteomes" id="UP000499080"/>
    </source>
</evidence>
<dbReference type="AlphaFoldDB" id="A0A4Y2DY25"/>
<dbReference type="PANTHER" id="PTHR46060:SF1">
    <property type="entry name" value="MARINER MOS1 TRANSPOSASE-LIKE PROTEIN"/>
    <property type="match status" value="1"/>
</dbReference>